<organism evidence="1 2">
    <name type="scientific">Cuniculiplasma divulgatum</name>
    <dbReference type="NCBI Taxonomy" id="1673428"/>
    <lineage>
        <taxon>Archaea</taxon>
        <taxon>Methanobacteriati</taxon>
        <taxon>Thermoplasmatota</taxon>
        <taxon>Thermoplasmata</taxon>
        <taxon>Thermoplasmatales</taxon>
        <taxon>Cuniculiplasmataceae</taxon>
        <taxon>Cuniculiplasma</taxon>
    </lineage>
</organism>
<dbReference type="Pfam" id="PF19020">
    <property type="entry name" value="Ta1207"/>
    <property type="match status" value="1"/>
</dbReference>
<dbReference type="InterPro" id="IPR043958">
    <property type="entry name" value="Ta1207"/>
</dbReference>
<dbReference type="GeneID" id="41588835"/>
<gene>
    <name evidence="1" type="ORF">CSP5_1594</name>
</gene>
<proteinExistence type="predicted"/>
<dbReference type="EMBL" id="LT671858">
    <property type="protein sequence ID" value="SIM78492.1"/>
    <property type="molecule type" value="Genomic_DNA"/>
</dbReference>
<dbReference type="AlphaFoldDB" id="A0A1N5VZM3"/>
<evidence type="ECO:0000313" key="1">
    <source>
        <dbReference type="EMBL" id="SIM78492.1"/>
    </source>
</evidence>
<evidence type="ECO:0000313" key="2">
    <source>
        <dbReference type="Proteomes" id="UP000195607"/>
    </source>
</evidence>
<protein>
    <submittedName>
        <fullName evidence="1">Uncharacterized protein</fullName>
    </submittedName>
</protein>
<dbReference type="Proteomes" id="UP000195607">
    <property type="component" value="Chromosome I"/>
</dbReference>
<sequence>MHFADIDKILDRRMVLTMKQDNEIFLASREIEARIPINILEEGDKKYMLINFPSSFGEVQKNRIFLKKYDAKNIGSHYVIRERINHVEKWKYIQEIMNLPSVVVNRINLKGGLIAFYFRYHHSVKNKISNILSNYTDGDDGQIETMDPSPGILKILDRLDQFYSLGMVQVSIPLTEEERTLVGFVRDDFIGESTNNLISGNGINAIVYTGETVENPQLNEIYGESGLYGMNLKDNTLQGWREKLNRIPVIRFRQFLRIRNNDLHILTLLPYSQTDLAYRAFFEEICESNRHNATLDFVSKYDRSVILDF</sequence>
<accession>A0A1N5VZM3</accession>
<name>A0A1N5VZM3_9ARCH</name>
<reference evidence="1 2" key="1">
    <citation type="submission" date="2016-04" db="EMBL/GenBank/DDBJ databases">
        <authorList>
            <person name="Evans L.H."/>
            <person name="Alamgir A."/>
            <person name="Owens N."/>
            <person name="Weber N.D."/>
            <person name="Virtaneva K."/>
            <person name="Barbian K."/>
            <person name="Babar A."/>
            <person name="Rosenke K."/>
        </authorList>
    </citation>
    <scope>NUCLEOTIDE SEQUENCE [LARGE SCALE GENOMIC DNA]</scope>
    <source>
        <strain evidence="2">S5(T) (JCM 30642 \VKM B-2941)</strain>
    </source>
</reference>
<dbReference type="RefSeq" id="WP_148690024.1">
    <property type="nucleotide sequence ID" value="NZ_LT671858.1"/>
</dbReference>